<evidence type="ECO:0000259" key="4">
    <source>
        <dbReference type="PROSITE" id="PS51793"/>
    </source>
</evidence>
<dbReference type="Proteomes" id="UP000472267">
    <property type="component" value="Chromosome 19"/>
</dbReference>
<keyword evidence="3" id="KW-0862">Zinc</keyword>
<name>A0A672JJ89_SALFA</name>
<evidence type="ECO:0000313" key="5">
    <source>
        <dbReference type="Ensembl" id="ENSSFAP00005054266.1"/>
    </source>
</evidence>
<sequence length="174" mass="19526">MNKTSALHFWGETIKLSNMEFNESVLLKRERVNDNKPLGGGRQRVTLHCGQCNVVLSDSFFVCGEVPSLDSIVCLSDIYSRLVCGGCGCAVGRVIHASPSRAAMLRSFFLLSKANVSCYVLNSCSMVKSSMLSFNHKSFRENMIQSSQIKFDSMLNGCRVRKTFYVKLHLELYF</sequence>
<evidence type="ECO:0000256" key="2">
    <source>
        <dbReference type="ARBA" id="ARBA00022723"/>
    </source>
</evidence>
<reference evidence="5" key="1">
    <citation type="submission" date="2019-06" db="EMBL/GenBank/DDBJ databases">
        <authorList>
            <consortium name="Wellcome Sanger Institute Data Sharing"/>
        </authorList>
    </citation>
    <scope>NUCLEOTIDE SEQUENCE [LARGE SCALE GENOMIC DNA]</scope>
</reference>
<dbReference type="FunCoup" id="A0A672JJ89">
    <property type="interactions" value="618"/>
</dbReference>
<feature type="domain" description="Mis18" evidence="4">
    <location>
        <begin position="44"/>
        <end position="121"/>
    </location>
</feature>
<evidence type="ECO:0000313" key="6">
    <source>
        <dbReference type="Proteomes" id="UP000472267"/>
    </source>
</evidence>
<dbReference type="InterPro" id="IPR004910">
    <property type="entry name" value="Yippee/Mis18/Cereblon"/>
</dbReference>
<accession>A0A672JJ89</accession>
<keyword evidence="2" id="KW-0479">Metal-binding</keyword>
<organism evidence="5 6">
    <name type="scientific">Salarias fasciatus</name>
    <name type="common">Jewelled blenny</name>
    <name type="synonym">Blennius fasciatus</name>
    <dbReference type="NCBI Taxonomy" id="181472"/>
    <lineage>
        <taxon>Eukaryota</taxon>
        <taxon>Metazoa</taxon>
        <taxon>Chordata</taxon>
        <taxon>Craniata</taxon>
        <taxon>Vertebrata</taxon>
        <taxon>Euteleostomi</taxon>
        <taxon>Actinopterygii</taxon>
        <taxon>Neopterygii</taxon>
        <taxon>Teleostei</taxon>
        <taxon>Neoteleostei</taxon>
        <taxon>Acanthomorphata</taxon>
        <taxon>Ovalentaria</taxon>
        <taxon>Blenniimorphae</taxon>
        <taxon>Blenniiformes</taxon>
        <taxon>Blennioidei</taxon>
        <taxon>Blenniidae</taxon>
        <taxon>Salariinae</taxon>
        <taxon>Salarias</taxon>
    </lineage>
</organism>
<reference evidence="5" key="3">
    <citation type="submission" date="2025-09" db="UniProtKB">
        <authorList>
            <consortium name="Ensembl"/>
        </authorList>
    </citation>
    <scope>IDENTIFICATION</scope>
</reference>
<proteinExistence type="predicted"/>
<evidence type="ECO:0000256" key="3">
    <source>
        <dbReference type="ARBA" id="ARBA00022833"/>
    </source>
</evidence>
<dbReference type="Pfam" id="PF03226">
    <property type="entry name" value="Yippee-Mis18"/>
    <property type="match status" value="1"/>
</dbReference>
<evidence type="ECO:0000256" key="1">
    <source>
        <dbReference type="ARBA" id="ARBA00003694"/>
    </source>
</evidence>
<keyword evidence="6" id="KW-1185">Reference proteome</keyword>
<protein>
    <recommendedName>
        <fullName evidence="4">Mis18 domain-containing protein</fullName>
    </recommendedName>
</protein>
<dbReference type="AlphaFoldDB" id="A0A672JJ89"/>
<dbReference type="PROSITE" id="PS51793">
    <property type="entry name" value="MIS18"/>
    <property type="match status" value="1"/>
</dbReference>
<dbReference type="InterPro" id="IPR034752">
    <property type="entry name" value="Mis18"/>
</dbReference>
<dbReference type="OMA" id="HESSYDI"/>
<reference evidence="5" key="2">
    <citation type="submission" date="2025-08" db="UniProtKB">
        <authorList>
            <consortium name="Ensembl"/>
        </authorList>
    </citation>
    <scope>IDENTIFICATION</scope>
</reference>
<dbReference type="InParanoid" id="A0A672JJ89"/>
<comment type="function">
    <text evidence="1">Required for recruitment of CENPA to centromeres and normal chromosome segregation during mitosis.</text>
</comment>
<dbReference type="Ensembl" id="ENSSFAT00005055946.1">
    <property type="protein sequence ID" value="ENSSFAP00005054266.1"/>
    <property type="gene ID" value="ENSSFAG00005025846.1"/>
</dbReference>
<dbReference type="GO" id="GO:0046872">
    <property type="term" value="F:metal ion binding"/>
    <property type="evidence" value="ECO:0007669"/>
    <property type="project" value="UniProtKB-KW"/>
</dbReference>